<reference evidence="1 2" key="1">
    <citation type="submission" date="2006-05" db="EMBL/GenBank/DDBJ databases">
        <authorList>
            <person name="King G."/>
            <person name="Ferriera S."/>
            <person name="Johnson J."/>
            <person name="Kravitz S."/>
            <person name="Beeson K."/>
            <person name="Sutton G."/>
            <person name="Rogers Y.-H."/>
            <person name="Friedman R."/>
            <person name="Frazier M."/>
            <person name="Venter J.C."/>
        </authorList>
    </citation>
    <scope>NUCLEOTIDE SEQUENCE [LARGE SCALE GENOMIC DNA]</scope>
    <source>
        <strain evidence="2">ATCC 25650 / DSM 13394 / JCM 20685 / NBRC 16684 / NCIMB 2208 / IAM 12614 / B1</strain>
    </source>
</reference>
<name>A0NTC6_ROSAI</name>
<keyword evidence="1" id="KW-0830">Ubiquinone</keyword>
<protein>
    <submittedName>
        <fullName evidence="1">NADH-ubiquinone oxidoreductase</fullName>
        <ecNumber evidence="1">1.6.5.3</ecNumber>
    </submittedName>
</protein>
<evidence type="ECO:0000313" key="1">
    <source>
        <dbReference type="EMBL" id="EAV44208.1"/>
    </source>
</evidence>
<sequence length="335" mass="38057">MDQAWMKLQELSNRLNNVCKPAWENILIKTGSSYVNADEAVRKLLPKGHDTEPGWAWTALKGTMKGPLAAVITNPVAAGIATFYIIDAVKGEKEPLPSPPQFDTNPQKYLQYIKFHYNLVYINSTQKILKMQEAARTGGSVDIEQLRRSLERSPFAHVPRGYKWFKHDKLEENIEAGLWAIWLNNLSSSHKLEQVSRAMGEDDRHSASGAARKSDGKYRHHLWKRLKELGAFDRAYSGGVKKRDNAKSTDVFMGSGTPSYEYEFWLKIARDFWAKNQSPTDMFYIALEEPAAELAFRNAMRTFESQDFTHRMSAFLSPSWSTIRDMVGTGKGGKN</sequence>
<dbReference type="OrthoDB" id="9817458at2"/>
<dbReference type="GO" id="GO:0016491">
    <property type="term" value="F:oxidoreductase activity"/>
    <property type="evidence" value="ECO:0007669"/>
    <property type="project" value="UniProtKB-KW"/>
</dbReference>
<dbReference type="Proteomes" id="UP000004848">
    <property type="component" value="Unassembled WGS sequence"/>
</dbReference>
<dbReference type="EC" id="1.6.5.3" evidence="1"/>
<dbReference type="EMBL" id="AAUW01000007">
    <property type="protein sequence ID" value="EAV44208.1"/>
    <property type="molecule type" value="Genomic_DNA"/>
</dbReference>
<dbReference type="RefSeq" id="WP_006934764.1">
    <property type="nucleotide sequence ID" value="NZ_AAUW01000007.1"/>
</dbReference>
<organism evidence="1 2">
    <name type="scientific">Roseibium aggregatum (strain ATCC 25650 / DSM 13394 / JCM 20685 / NBRC 16684 / NCIMB 2208 / IAM 12614 / B1)</name>
    <name type="common">Stappia aggregata</name>
    <dbReference type="NCBI Taxonomy" id="384765"/>
    <lineage>
        <taxon>Bacteria</taxon>
        <taxon>Pseudomonadati</taxon>
        <taxon>Pseudomonadota</taxon>
        <taxon>Alphaproteobacteria</taxon>
        <taxon>Hyphomicrobiales</taxon>
        <taxon>Stappiaceae</taxon>
        <taxon>Roseibium</taxon>
    </lineage>
</organism>
<gene>
    <name evidence="1" type="ORF">SIAM614_15455</name>
</gene>
<dbReference type="AlphaFoldDB" id="A0NTC6"/>
<comment type="caution">
    <text evidence="1">The sequence shown here is derived from an EMBL/GenBank/DDBJ whole genome shotgun (WGS) entry which is preliminary data.</text>
</comment>
<proteinExistence type="predicted"/>
<accession>A0NTC6</accession>
<evidence type="ECO:0000313" key="2">
    <source>
        <dbReference type="Proteomes" id="UP000004848"/>
    </source>
</evidence>
<dbReference type="GeneID" id="68846732"/>
<keyword evidence="1" id="KW-0560">Oxidoreductase</keyword>